<proteinExistence type="predicted"/>
<sequence length="386" mass="42588">MNAQDRPRLLILSLSNISMDARVLRQVRLFADEYRVTTCGFGPQPIPGVEHIELGTDGSRFRSLATDALIRLRAYRAAYWMSSIPRIARRTLRGRAFDAVLANDLNTVMLALSVAEGNRIHFDLHEFFPGTDDNVPTWVKHRLPYLEWQLRRYAVRGRSWTAVSEPIAERYAAGYGLDAGVVVNASPYLETEVQPAATPLRFVYSGIAQRPRKVELVMHAVAEAAGEPTLDLFLTGEGTPYHDELLALADELGPRIRVLPPVPQHELTATLRDYDIGIPILPLEPTNLALALPNKLFDYVQARLGVVTGPNESMARIVLEHGIGAVTDDFELQTLVDLIGGLTAEEVSAWKRAADAAAVPLSAEQQNSGWERAIAAIVDAEGKVDR</sequence>
<dbReference type="Gene3D" id="3.40.50.2000">
    <property type="entry name" value="Glycogen Phosphorylase B"/>
    <property type="match status" value="1"/>
</dbReference>
<evidence type="ECO:0000313" key="1">
    <source>
        <dbReference type="EMBL" id="GAA1780611.1"/>
    </source>
</evidence>
<evidence type="ECO:0000313" key="2">
    <source>
        <dbReference type="Proteomes" id="UP001500851"/>
    </source>
</evidence>
<organism evidence="1 2">
    <name type="scientific">Leucobacter iarius</name>
    <dbReference type="NCBI Taxonomy" id="333963"/>
    <lineage>
        <taxon>Bacteria</taxon>
        <taxon>Bacillati</taxon>
        <taxon>Actinomycetota</taxon>
        <taxon>Actinomycetes</taxon>
        <taxon>Micrococcales</taxon>
        <taxon>Microbacteriaceae</taxon>
        <taxon>Leucobacter</taxon>
    </lineage>
</organism>
<dbReference type="RefSeq" id="WP_344029348.1">
    <property type="nucleotide sequence ID" value="NZ_BAAAOB010000001.1"/>
</dbReference>
<gene>
    <name evidence="1" type="ORF">GCM10009768_06920</name>
</gene>
<dbReference type="SUPFAM" id="SSF53756">
    <property type="entry name" value="UDP-Glycosyltransferase/glycogen phosphorylase"/>
    <property type="match status" value="1"/>
</dbReference>
<accession>A0ABN2LAN5</accession>
<name>A0ABN2LAN5_9MICO</name>
<reference evidence="1 2" key="1">
    <citation type="journal article" date="2019" name="Int. J. Syst. Evol. Microbiol.">
        <title>The Global Catalogue of Microorganisms (GCM) 10K type strain sequencing project: providing services to taxonomists for standard genome sequencing and annotation.</title>
        <authorList>
            <consortium name="The Broad Institute Genomics Platform"/>
            <consortium name="The Broad Institute Genome Sequencing Center for Infectious Disease"/>
            <person name="Wu L."/>
            <person name="Ma J."/>
        </authorList>
    </citation>
    <scope>NUCLEOTIDE SEQUENCE [LARGE SCALE GENOMIC DNA]</scope>
    <source>
        <strain evidence="1 2">JCM 14736</strain>
    </source>
</reference>
<keyword evidence="2" id="KW-1185">Reference proteome</keyword>
<protein>
    <submittedName>
        <fullName evidence="1">Glycosyltransferase family 4 protein</fullName>
    </submittedName>
</protein>
<dbReference type="EMBL" id="BAAAOB010000001">
    <property type="protein sequence ID" value="GAA1780611.1"/>
    <property type="molecule type" value="Genomic_DNA"/>
</dbReference>
<comment type="caution">
    <text evidence="1">The sequence shown here is derived from an EMBL/GenBank/DDBJ whole genome shotgun (WGS) entry which is preliminary data.</text>
</comment>
<dbReference type="Proteomes" id="UP001500851">
    <property type="component" value="Unassembled WGS sequence"/>
</dbReference>